<accession>A0A4U5N0G1</accession>
<keyword evidence="2" id="KW-0560">Oxidoreductase</keyword>
<dbReference type="AlphaFoldDB" id="A0A4U5N0G1"/>
<organism evidence="3">
    <name type="scientific">Populus alba</name>
    <name type="common">White poplar</name>
    <dbReference type="NCBI Taxonomy" id="43335"/>
    <lineage>
        <taxon>Eukaryota</taxon>
        <taxon>Viridiplantae</taxon>
        <taxon>Streptophyta</taxon>
        <taxon>Embryophyta</taxon>
        <taxon>Tracheophyta</taxon>
        <taxon>Spermatophyta</taxon>
        <taxon>Magnoliopsida</taxon>
        <taxon>eudicotyledons</taxon>
        <taxon>Gunneridae</taxon>
        <taxon>Pentapetalae</taxon>
        <taxon>rosids</taxon>
        <taxon>fabids</taxon>
        <taxon>Malpighiales</taxon>
        <taxon>Salicaceae</taxon>
        <taxon>Saliceae</taxon>
        <taxon>Populus</taxon>
    </lineage>
</organism>
<dbReference type="InterPro" id="IPR036291">
    <property type="entry name" value="NAD(P)-bd_dom_sf"/>
</dbReference>
<dbReference type="GO" id="GO:0016616">
    <property type="term" value="F:oxidoreductase activity, acting on the CH-OH group of donors, NAD or NADP as acceptor"/>
    <property type="evidence" value="ECO:0007669"/>
    <property type="project" value="TreeGrafter"/>
</dbReference>
<evidence type="ECO:0000256" key="1">
    <source>
        <dbReference type="ARBA" id="ARBA00022857"/>
    </source>
</evidence>
<protein>
    <recommendedName>
        <fullName evidence="4">NAD-dependent epimerase/dehydratase domain-containing protein</fullName>
    </recommendedName>
</protein>
<evidence type="ECO:0000256" key="2">
    <source>
        <dbReference type="ARBA" id="ARBA00023002"/>
    </source>
</evidence>
<evidence type="ECO:0000313" key="3">
    <source>
        <dbReference type="EMBL" id="TKR75353.1"/>
    </source>
</evidence>
<keyword evidence="1" id="KW-0521">NADP</keyword>
<dbReference type="PANTHER" id="PTHR10366">
    <property type="entry name" value="NAD DEPENDENT EPIMERASE/DEHYDRATASE"/>
    <property type="match status" value="1"/>
</dbReference>
<comment type="caution">
    <text evidence="3">The sequence shown here is derived from an EMBL/GenBank/DDBJ whole genome shotgun (WGS) entry which is preliminary data.</text>
</comment>
<dbReference type="STRING" id="43335.A0A4U5N0G1"/>
<sequence length="232" mass="24856">MASEKGRVCVTGAGGFLGSWVVNQLLSKDWLVHGTIRDPRCRGVFHVASPAPAPAPAPAPSIAVPNPELIEPAVKGTLNVLKANAEPKVKRVIIVSSGSAVVRNPNWPKDQVMDETCCSDEEHCRTTESTVNASAKALIKILKDGCNSLEHRLRLIVDARDVVEEQVLAYEMPEAKGERITSQLPAPPAANMNAVRSCSGGDRERAKGLTSLECRSNYAGYAHTPPKTSTLE</sequence>
<proteinExistence type="predicted"/>
<dbReference type="PANTHER" id="PTHR10366:SF776">
    <property type="entry name" value="NAD(P)-BINDING ROSSMANN-FOLD SUPERFAMILY PROTEIN"/>
    <property type="match status" value="1"/>
</dbReference>
<evidence type="ECO:0008006" key="4">
    <source>
        <dbReference type="Google" id="ProtNLM"/>
    </source>
</evidence>
<reference evidence="3" key="1">
    <citation type="submission" date="2018-10" db="EMBL/GenBank/DDBJ databases">
        <title>Population genomic analysis revealed the cold adaptation of white poplar.</title>
        <authorList>
            <person name="Liu Y.-J."/>
        </authorList>
    </citation>
    <scope>NUCLEOTIDE SEQUENCE [LARGE SCALE GENOMIC DNA]</scope>
    <source>
        <strain evidence="3">PAL-ZL1</strain>
    </source>
</reference>
<dbReference type="SUPFAM" id="SSF51735">
    <property type="entry name" value="NAD(P)-binding Rossmann-fold domains"/>
    <property type="match status" value="1"/>
</dbReference>
<dbReference type="Gene3D" id="3.40.50.720">
    <property type="entry name" value="NAD(P)-binding Rossmann-like Domain"/>
    <property type="match status" value="3"/>
</dbReference>
<name>A0A4U5N0G1_POPAL</name>
<dbReference type="EMBL" id="RCHU01001130">
    <property type="protein sequence ID" value="TKR75353.1"/>
    <property type="molecule type" value="Genomic_DNA"/>
</dbReference>
<dbReference type="InterPro" id="IPR050425">
    <property type="entry name" value="NAD(P)_dehydrat-like"/>
</dbReference>
<gene>
    <name evidence="3" type="ORF">D5086_0000285440</name>
</gene>